<dbReference type="CTD" id="44791"/>
<dbReference type="PROSITE" id="PS50040">
    <property type="entry name" value="EF1G_C"/>
    <property type="match status" value="1"/>
</dbReference>
<dbReference type="InterPro" id="IPR050802">
    <property type="entry name" value="EF-GSTs"/>
</dbReference>
<accession>A0A6P6Y4G0</accession>
<evidence type="ECO:0000313" key="10">
    <source>
        <dbReference type="RefSeq" id="XP_027199304.1"/>
    </source>
</evidence>
<feature type="compositionally biased region" description="Basic and acidic residues" evidence="4">
    <location>
        <begin position="227"/>
        <end position="245"/>
    </location>
</feature>
<evidence type="ECO:0000313" key="9">
    <source>
        <dbReference type="Proteomes" id="UP000515146"/>
    </source>
</evidence>
<dbReference type="GO" id="GO:0005634">
    <property type="term" value="C:nucleus"/>
    <property type="evidence" value="ECO:0007669"/>
    <property type="project" value="TreeGrafter"/>
</dbReference>
<dbReference type="SUPFAM" id="SSF89942">
    <property type="entry name" value="eEF1-gamma domain"/>
    <property type="match status" value="1"/>
</dbReference>
<dbReference type="InterPro" id="IPR010987">
    <property type="entry name" value="Glutathione-S-Trfase_C-like"/>
</dbReference>
<keyword evidence="5" id="KW-1133">Transmembrane helix</keyword>
<evidence type="ECO:0000256" key="3">
    <source>
        <dbReference type="PROSITE-ProRule" id="PRU00519"/>
    </source>
</evidence>
<name>A0A6P6Y4G0_DERPT</name>
<dbReference type="OMA" id="TQYFSWT"/>
<keyword evidence="5" id="KW-0812">Transmembrane</keyword>
<evidence type="ECO:0000256" key="1">
    <source>
        <dbReference type="ARBA" id="ARBA00022768"/>
    </source>
</evidence>
<dbReference type="InterPro" id="IPR036433">
    <property type="entry name" value="EF1B_G_C_sf"/>
</dbReference>
<dbReference type="InterPro" id="IPR004045">
    <property type="entry name" value="Glutathione_S-Trfase_N"/>
</dbReference>
<dbReference type="Proteomes" id="UP000515146">
    <property type="component" value="Unplaced"/>
</dbReference>
<dbReference type="FunFam" id="3.30.70.1010:FF:000001">
    <property type="entry name" value="Elongation factor 1-gamma 1"/>
    <property type="match status" value="1"/>
</dbReference>
<dbReference type="SUPFAM" id="SSF47616">
    <property type="entry name" value="GST C-terminal domain-like"/>
    <property type="match status" value="1"/>
</dbReference>
<evidence type="ECO:0000259" key="7">
    <source>
        <dbReference type="PROSITE" id="PS50404"/>
    </source>
</evidence>
<dbReference type="Pfam" id="PF00043">
    <property type="entry name" value="GST_C"/>
    <property type="match status" value="1"/>
</dbReference>
<dbReference type="PROSITE" id="PS50405">
    <property type="entry name" value="GST_CTER"/>
    <property type="match status" value="1"/>
</dbReference>
<dbReference type="OrthoDB" id="249703at2759"/>
<sequence length="419" mass="48740">MSKLYSNEDNYRAYKALIASKYSGKSVSVITTESGKSCPQKFFGHVPALETSNVNLFESNAIAYYLSNAQLRGGNDESLQSQVLQWVSFSSTDLWPAVFAWVLPATGCSNSKQVGINYFLNFILILILMFFSKTLEPAKNQVKNLMKMLNDYLLTRTYLVGERITLADICMAVTLLPLYRYVLEPSIRDQYGNVNRYFMTLINQKQFADVIGKVELCTAVKQVSQKTEAKPKKEKKEPKKEKEVPVEDDAGDDLMPAMPKPKDPFEKFPKGKFDFDDFKRFYSNNPEVKSIPYFWEKFDKENYSIWYCEYKYPQELTKVFMSCNLISGMFQRLDRMRKNAFSSMILFGEDNNSTISGIWVWRGHELAFPLSEDWTIDYESYEWKKLNPDDEKTKLMVNEYFSWEGKFDGKKFNQGKIFK</sequence>
<dbReference type="InterPro" id="IPR004046">
    <property type="entry name" value="GST_C"/>
</dbReference>
<dbReference type="InterPro" id="IPR001662">
    <property type="entry name" value="EF1B_G_C"/>
</dbReference>
<evidence type="ECO:0000259" key="8">
    <source>
        <dbReference type="PROSITE" id="PS50405"/>
    </source>
</evidence>
<feature type="domain" description="GST C-terminal" evidence="8">
    <location>
        <begin position="76"/>
        <end position="220"/>
    </location>
</feature>
<dbReference type="InterPro" id="IPR036282">
    <property type="entry name" value="Glutathione-S-Trfase_C_sf"/>
</dbReference>
<dbReference type="SMART" id="SM01183">
    <property type="entry name" value="EF1G"/>
    <property type="match status" value="1"/>
</dbReference>
<evidence type="ECO:0000256" key="4">
    <source>
        <dbReference type="SAM" id="MobiDB-lite"/>
    </source>
</evidence>
<keyword evidence="2 3" id="KW-0648">Protein biosynthesis</keyword>
<feature type="transmembrane region" description="Helical" evidence="5">
    <location>
        <begin position="118"/>
        <end position="136"/>
    </location>
</feature>
<dbReference type="GO" id="GO:0005737">
    <property type="term" value="C:cytoplasm"/>
    <property type="evidence" value="ECO:0007669"/>
    <property type="project" value="TreeGrafter"/>
</dbReference>
<dbReference type="Gene3D" id="3.40.30.10">
    <property type="entry name" value="Glutaredoxin"/>
    <property type="match status" value="1"/>
</dbReference>
<reference evidence="10" key="1">
    <citation type="submission" date="2025-08" db="UniProtKB">
        <authorList>
            <consortium name="RefSeq"/>
        </authorList>
    </citation>
    <scope>IDENTIFICATION</scope>
    <source>
        <strain evidence="10">Airmid</strain>
    </source>
</reference>
<gene>
    <name evidence="10" type="primary">LOC113793462</name>
</gene>
<evidence type="ECO:0000256" key="5">
    <source>
        <dbReference type="SAM" id="Phobius"/>
    </source>
</evidence>
<keyword evidence="9" id="KW-1185">Reference proteome</keyword>
<proteinExistence type="predicted"/>
<organism evidence="9 10">
    <name type="scientific">Dermatophagoides pteronyssinus</name>
    <name type="common">European house dust mite</name>
    <dbReference type="NCBI Taxonomy" id="6956"/>
    <lineage>
        <taxon>Eukaryota</taxon>
        <taxon>Metazoa</taxon>
        <taxon>Ecdysozoa</taxon>
        <taxon>Arthropoda</taxon>
        <taxon>Chelicerata</taxon>
        <taxon>Arachnida</taxon>
        <taxon>Acari</taxon>
        <taxon>Acariformes</taxon>
        <taxon>Sarcoptiformes</taxon>
        <taxon>Astigmata</taxon>
        <taxon>Psoroptidia</taxon>
        <taxon>Analgoidea</taxon>
        <taxon>Pyroglyphidae</taxon>
        <taxon>Dermatophagoidinae</taxon>
        <taxon>Dermatophagoides</taxon>
    </lineage>
</organism>
<dbReference type="InterPro" id="IPR036249">
    <property type="entry name" value="Thioredoxin-like_sf"/>
</dbReference>
<dbReference type="GO" id="GO:0003746">
    <property type="term" value="F:translation elongation factor activity"/>
    <property type="evidence" value="ECO:0007669"/>
    <property type="project" value="UniProtKB-UniRule"/>
</dbReference>
<dbReference type="Pfam" id="PF00647">
    <property type="entry name" value="EF1G"/>
    <property type="match status" value="1"/>
</dbReference>
<dbReference type="KEGG" id="dpte:113793462"/>
<dbReference type="FunCoup" id="A0A6P6Y4G0">
    <property type="interactions" value="1479"/>
</dbReference>
<keyword evidence="5" id="KW-0472">Membrane</keyword>
<feature type="region of interest" description="Disordered" evidence="4">
    <location>
        <begin position="227"/>
        <end position="256"/>
    </location>
</feature>
<evidence type="ECO:0000256" key="2">
    <source>
        <dbReference type="ARBA" id="ARBA00022917"/>
    </source>
</evidence>
<dbReference type="Pfam" id="PF02798">
    <property type="entry name" value="GST_N"/>
    <property type="match status" value="1"/>
</dbReference>
<dbReference type="AlphaFoldDB" id="A0A6P6Y4G0"/>
<protein>
    <submittedName>
        <fullName evidence="10">Elongation factor 1-gamma-like isoform X1</fullName>
    </submittedName>
</protein>
<dbReference type="PROSITE" id="PS50404">
    <property type="entry name" value="GST_NTER"/>
    <property type="match status" value="1"/>
</dbReference>
<dbReference type="PANTHER" id="PTHR43986">
    <property type="entry name" value="ELONGATION FACTOR 1-GAMMA"/>
    <property type="match status" value="1"/>
</dbReference>
<dbReference type="PANTHER" id="PTHR43986:SF1">
    <property type="entry name" value="ELONGATION FACTOR 1-GAMMA"/>
    <property type="match status" value="1"/>
</dbReference>
<dbReference type="Gene3D" id="1.20.1050.10">
    <property type="match status" value="1"/>
</dbReference>
<feature type="domain" description="GST N-terminal" evidence="7">
    <location>
        <begin position="1"/>
        <end position="74"/>
    </location>
</feature>
<dbReference type="SUPFAM" id="SSF52833">
    <property type="entry name" value="Thioredoxin-like"/>
    <property type="match status" value="1"/>
</dbReference>
<evidence type="ECO:0000259" key="6">
    <source>
        <dbReference type="PROSITE" id="PS50040"/>
    </source>
</evidence>
<dbReference type="InParanoid" id="A0A6P6Y4G0"/>
<feature type="domain" description="EF-1-gamma C-terminal" evidence="6">
    <location>
        <begin position="261"/>
        <end position="419"/>
    </location>
</feature>
<dbReference type="CDD" id="cd03181">
    <property type="entry name" value="GST_C_EF1Bgamma_like"/>
    <property type="match status" value="1"/>
</dbReference>
<dbReference type="RefSeq" id="XP_027199304.1">
    <property type="nucleotide sequence ID" value="XM_027343503.1"/>
</dbReference>
<keyword evidence="1 3" id="KW-0251">Elongation factor</keyword>
<dbReference type="Gene3D" id="3.30.70.1010">
    <property type="entry name" value="Translation elongation factor EF1B, gamma chain, conserved domain"/>
    <property type="match status" value="1"/>
</dbReference>